<reference evidence="1" key="1">
    <citation type="submission" date="2020-11" db="EMBL/GenBank/DDBJ databases">
        <authorList>
            <person name="Tran Van P."/>
        </authorList>
    </citation>
    <scope>NUCLEOTIDE SEQUENCE</scope>
</reference>
<sequence length="109" mass="12386">MCRLRDLRLAPINNRVMYTRVQVLSAAPTDSRVMCSPESGREAIMSSYSSFSMSTRRKEAFSEELGTMLGRRSVMTSSEEHHITTFFRQQSEEFGGVEIQEILDEVGLT</sequence>
<dbReference type="AlphaFoldDB" id="A0A7R9IS70"/>
<proteinExistence type="predicted"/>
<name>A0A7R9IS70_9NEOP</name>
<accession>A0A7R9IS70</accession>
<dbReference type="EMBL" id="OE008091">
    <property type="protein sequence ID" value="CAD7463464.1"/>
    <property type="molecule type" value="Genomic_DNA"/>
</dbReference>
<protein>
    <submittedName>
        <fullName evidence="1">Uncharacterized protein</fullName>
    </submittedName>
</protein>
<organism evidence="1">
    <name type="scientific">Timema tahoe</name>
    <dbReference type="NCBI Taxonomy" id="61484"/>
    <lineage>
        <taxon>Eukaryota</taxon>
        <taxon>Metazoa</taxon>
        <taxon>Ecdysozoa</taxon>
        <taxon>Arthropoda</taxon>
        <taxon>Hexapoda</taxon>
        <taxon>Insecta</taxon>
        <taxon>Pterygota</taxon>
        <taxon>Neoptera</taxon>
        <taxon>Polyneoptera</taxon>
        <taxon>Phasmatodea</taxon>
        <taxon>Timematodea</taxon>
        <taxon>Timematoidea</taxon>
        <taxon>Timematidae</taxon>
        <taxon>Timema</taxon>
    </lineage>
</organism>
<gene>
    <name evidence="1" type="ORF">TTEB3V08_LOCUS11349</name>
</gene>
<evidence type="ECO:0000313" key="1">
    <source>
        <dbReference type="EMBL" id="CAD7463464.1"/>
    </source>
</evidence>